<comment type="caution">
    <text evidence="2">The sequence shown here is derived from an EMBL/GenBank/DDBJ whole genome shotgun (WGS) entry which is preliminary data.</text>
</comment>
<dbReference type="AlphaFoldDB" id="A0A147K510"/>
<sequence>MNMELQTKKQMNIFKKIWLGGISVVFLLLALGVVYESISSYIGVKNSPPPGQLVDVGDFKLHIHKQGTGSPTIILESASGSASNVWHDIPNELATFATVVTYDRGGYGWSEKASSDRTGVNIAKELYSALKKEDIEGPYILVGHSLGGMYSRLFAKLYSDEVEGVVLIDSRHEGYSEKTNPLLLEAGFNPVLSGYPPKHILNLLKQTGIIRILNIGNPDTETSVNIEMRPKFFDAREDELRNLAATEAALSDQSLGQIPLRVLTHGKPIDFVSFGLTEEQSRFMEDVWQQQQEQSLQLSSNSQLIVAKSSGHFIIHDQPELVINTIKNLVNEIR</sequence>
<dbReference type="Gene3D" id="3.40.50.1820">
    <property type="entry name" value="alpha/beta hydrolase"/>
    <property type="match status" value="1"/>
</dbReference>
<dbReference type="STRING" id="1150625.Q75_14640"/>
<dbReference type="Proteomes" id="UP000074108">
    <property type="component" value="Unassembled WGS sequence"/>
</dbReference>
<dbReference type="Pfam" id="PF00561">
    <property type="entry name" value="Abhydrolase_1"/>
    <property type="match status" value="1"/>
</dbReference>
<feature type="domain" description="AB hydrolase-1" evidence="1">
    <location>
        <begin position="72"/>
        <end position="175"/>
    </location>
</feature>
<evidence type="ECO:0000259" key="1">
    <source>
        <dbReference type="Pfam" id="PF00561"/>
    </source>
</evidence>
<reference evidence="2 3" key="1">
    <citation type="journal article" date="2016" name="Front. Microbiol.">
        <title>Microevolution Analysis of Bacillus coahuilensis Unveils Differences in Phosphorus Acquisition Strategies and Their Regulation.</title>
        <authorList>
            <person name="Gomez-Lunar Z."/>
            <person name="Hernandez-Gonzalez I."/>
            <person name="Rodriguez-Torres M.D."/>
            <person name="Souza V."/>
            <person name="Olmedo-Alvarez G."/>
        </authorList>
    </citation>
    <scope>NUCLEOTIDE SEQUENCE [LARGE SCALE GENOMIC DNA]</scope>
    <source>
        <strain evidence="3">p1.1.43</strain>
    </source>
</reference>
<dbReference type="OrthoDB" id="59888at2"/>
<dbReference type="EMBL" id="LDYG01000048">
    <property type="protein sequence ID" value="KUP04692.1"/>
    <property type="molecule type" value="Genomic_DNA"/>
</dbReference>
<keyword evidence="3" id="KW-1185">Reference proteome</keyword>
<dbReference type="InterPro" id="IPR029058">
    <property type="entry name" value="AB_hydrolase_fold"/>
</dbReference>
<evidence type="ECO:0000313" key="3">
    <source>
        <dbReference type="Proteomes" id="UP000074108"/>
    </source>
</evidence>
<proteinExistence type="predicted"/>
<organism evidence="2 3">
    <name type="scientific">Bacillus coahuilensis p1.1.43</name>
    <dbReference type="NCBI Taxonomy" id="1150625"/>
    <lineage>
        <taxon>Bacteria</taxon>
        <taxon>Bacillati</taxon>
        <taxon>Bacillota</taxon>
        <taxon>Bacilli</taxon>
        <taxon>Bacillales</taxon>
        <taxon>Bacillaceae</taxon>
        <taxon>Bacillus</taxon>
    </lineage>
</organism>
<protein>
    <recommendedName>
        <fullName evidence="1">AB hydrolase-1 domain-containing protein</fullName>
    </recommendedName>
</protein>
<gene>
    <name evidence="2" type="ORF">Q75_14640</name>
</gene>
<dbReference type="PATRIC" id="fig|1150625.3.peg.3063"/>
<accession>A0A147K510</accession>
<dbReference type="SUPFAM" id="SSF53474">
    <property type="entry name" value="alpha/beta-Hydrolases"/>
    <property type="match status" value="1"/>
</dbReference>
<dbReference type="PANTHER" id="PTHR46438">
    <property type="entry name" value="ALPHA/BETA-HYDROLASES SUPERFAMILY PROTEIN"/>
    <property type="match status" value="1"/>
</dbReference>
<evidence type="ECO:0000313" key="2">
    <source>
        <dbReference type="EMBL" id="KUP04692.1"/>
    </source>
</evidence>
<name>A0A147K510_9BACI</name>
<dbReference type="InterPro" id="IPR000073">
    <property type="entry name" value="AB_hydrolase_1"/>
</dbReference>